<dbReference type="InterPro" id="IPR006675">
    <property type="entry name" value="HDIG_dom"/>
</dbReference>
<dbReference type="PANTHER" id="PTHR43155:SF2">
    <property type="entry name" value="CYCLIC DI-GMP PHOSPHODIESTERASE PA4108"/>
    <property type="match status" value="1"/>
</dbReference>
<evidence type="ECO:0000259" key="1">
    <source>
        <dbReference type="PROSITE" id="PS51832"/>
    </source>
</evidence>
<dbReference type="InterPro" id="IPR003607">
    <property type="entry name" value="HD/PDEase_dom"/>
</dbReference>
<dbReference type="PANTHER" id="PTHR43155">
    <property type="entry name" value="CYCLIC DI-GMP PHOSPHODIESTERASE PA4108-RELATED"/>
    <property type="match status" value="1"/>
</dbReference>
<dbReference type="Proteomes" id="UP000326557">
    <property type="component" value="Unassembled WGS sequence"/>
</dbReference>
<dbReference type="GO" id="GO:0008081">
    <property type="term" value="F:phosphoric diester hydrolase activity"/>
    <property type="evidence" value="ECO:0007669"/>
    <property type="project" value="UniProtKB-ARBA"/>
</dbReference>
<dbReference type="NCBIfam" id="TIGR00277">
    <property type="entry name" value="HDIG"/>
    <property type="match status" value="1"/>
</dbReference>
<dbReference type="SUPFAM" id="SSF109604">
    <property type="entry name" value="HD-domain/PDEase-like"/>
    <property type="match status" value="1"/>
</dbReference>
<gene>
    <name evidence="2" type="ORF">PS704_01440</name>
</gene>
<organism evidence="2 3">
    <name type="scientific">Pseudomonas fluorescens</name>
    <dbReference type="NCBI Taxonomy" id="294"/>
    <lineage>
        <taxon>Bacteria</taxon>
        <taxon>Pseudomonadati</taxon>
        <taxon>Pseudomonadota</taxon>
        <taxon>Gammaproteobacteria</taxon>
        <taxon>Pseudomonadales</taxon>
        <taxon>Pseudomonadaceae</taxon>
        <taxon>Pseudomonas</taxon>
    </lineage>
</organism>
<evidence type="ECO:0000313" key="2">
    <source>
        <dbReference type="EMBL" id="VVN85304.1"/>
    </source>
</evidence>
<dbReference type="Pfam" id="PF13487">
    <property type="entry name" value="HD_5"/>
    <property type="match status" value="1"/>
</dbReference>
<dbReference type="OrthoDB" id="9764808at2"/>
<dbReference type="RefSeq" id="WP_150637418.1">
    <property type="nucleotide sequence ID" value="NZ_CABVHP010000003.1"/>
</dbReference>
<dbReference type="CDD" id="cd00077">
    <property type="entry name" value="HDc"/>
    <property type="match status" value="1"/>
</dbReference>
<feature type="domain" description="HD-GYP" evidence="1">
    <location>
        <begin position="115"/>
        <end position="312"/>
    </location>
</feature>
<reference evidence="2 3" key="1">
    <citation type="submission" date="2019-09" db="EMBL/GenBank/DDBJ databases">
        <authorList>
            <person name="Chandra G."/>
            <person name="Truman W A."/>
        </authorList>
    </citation>
    <scope>NUCLEOTIDE SEQUENCE [LARGE SCALE GENOMIC DNA]</scope>
    <source>
        <strain evidence="2">PS704</strain>
    </source>
</reference>
<sequence length="386" mass="42573">MLKSCKNSDVCKDFFNSERCQSGPDSPYWKEAQLIDTRNDTELADISKIANSTSQKTKETIVVDAMSSSVTLEEELIAAKKLYMQSKSAVVEMFNQARMGRAIAVEQADELVDNIRGSIARHPSAFISLVRLKGADEYTYMHSVAVCALMIAVAHQLDFSAELIHQAGLAGLLHDVGKMAIPGAILNKPGKLTEEEFDVIRQHPQMGARMLRALVPVCEMVVDVCLHHHEKIDGSGYPDRLAGEQISLFSRMAAICDVYDAVTSDRPYNEAWGPAIAIQKMSEWKRHFDSSVFQAFVKSVGIYPVGSIVRLSSGDIGVVVEQSPNSLLTPKVKIFYSPASNTYITPTLIDIGESAQSEKIIERVLAQQYGFKNTETLWHGSPAQTK</sequence>
<proteinExistence type="predicted"/>
<dbReference type="AlphaFoldDB" id="A0A5E7B9L3"/>
<keyword evidence="2" id="KW-0378">Hydrolase</keyword>
<evidence type="ECO:0000313" key="3">
    <source>
        <dbReference type="Proteomes" id="UP000326557"/>
    </source>
</evidence>
<dbReference type="EMBL" id="CABVHP010000003">
    <property type="protein sequence ID" value="VVN85304.1"/>
    <property type="molecule type" value="Genomic_DNA"/>
</dbReference>
<dbReference type="EC" id="3.1.4.-" evidence="2"/>
<dbReference type="SMART" id="SM00471">
    <property type="entry name" value="HDc"/>
    <property type="match status" value="1"/>
</dbReference>
<name>A0A5E7B9L3_PSEFL</name>
<dbReference type="PROSITE" id="PS51832">
    <property type="entry name" value="HD_GYP"/>
    <property type="match status" value="1"/>
</dbReference>
<protein>
    <submittedName>
        <fullName evidence="2">Cyclic di-GMP phosphodiesterase</fullName>
        <ecNumber evidence="2">3.1.4.-</ecNumber>
    </submittedName>
</protein>
<dbReference type="Gene3D" id="1.10.3210.10">
    <property type="entry name" value="Hypothetical protein af1432"/>
    <property type="match status" value="1"/>
</dbReference>
<accession>A0A5E7B9L3</accession>
<dbReference type="InterPro" id="IPR037522">
    <property type="entry name" value="HD_GYP_dom"/>
</dbReference>